<evidence type="ECO:0000313" key="1">
    <source>
        <dbReference type="EMBL" id="PVZ13450.1"/>
    </source>
</evidence>
<organism evidence="1 2">
    <name type="scientific">Porphyromonas loveana</name>
    <dbReference type="NCBI Taxonomy" id="1884669"/>
    <lineage>
        <taxon>Bacteria</taxon>
        <taxon>Pseudomonadati</taxon>
        <taxon>Bacteroidota</taxon>
        <taxon>Bacteroidia</taxon>
        <taxon>Bacteroidales</taxon>
        <taxon>Porphyromonadaceae</taxon>
        <taxon>Porphyromonas</taxon>
    </lineage>
</organism>
<dbReference type="AlphaFoldDB" id="A0A2U1FN18"/>
<dbReference type="OrthoDB" id="1111796at2"/>
<reference evidence="1 2" key="1">
    <citation type="submission" date="2018-04" db="EMBL/GenBank/DDBJ databases">
        <title>Genomic Encyclopedia of Type Strains, Phase IV (KMG-IV): sequencing the most valuable type-strain genomes for metagenomic binning, comparative biology and taxonomic classification.</title>
        <authorList>
            <person name="Goeker M."/>
        </authorList>
    </citation>
    <scope>NUCLEOTIDE SEQUENCE [LARGE SCALE GENOMIC DNA]</scope>
    <source>
        <strain evidence="1 2">DSM 28520</strain>
    </source>
</reference>
<name>A0A2U1FN18_9PORP</name>
<gene>
    <name evidence="1" type="ORF">C7382_103147</name>
</gene>
<sequence>MRIVTLLISITMLLPAVLSGQHHYERIGERLDTVTIRPNELSVGVRSAVFFRNNEYDARYQKGYTLPGARVTAFAAYTLPAASGVRLSLGLSTLRYWGASRYPAGVAYADLPYWTDHGDYVRLRLLPHVQATLKPSPATELTLGTLVGGSAHELVEPIYNPELDLTADPEMGVQFRGDWQRFRMDAWVNWMSMIFKNDRHQEAFTFGVSTVTRLHSGERWQLELPVHAIATHRGGEYNWAQQDTVHTWMNAAGGLRLSYRPFSQKPTIFWGSVYALAALSSGGHFPYERGVGVYGSLGLELEHFSFRSDYWHGYQYVSPFASPFANALTFGMKPTANRSADYVRLYGGYSHRFGQAVALSAEAHVWFHPADSWTMSHALELTMRISPSFLIAVL</sequence>
<dbReference type="GeneID" id="94550207"/>
<dbReference type="Proteomes" id="UP000245462">
    <property type="component" value="Unassembled WGS sequence"/>
</dbReference>
<dbReference type="EMBL" id="QEKY01000003">
    <property type="protein sequence ID" value="PVZ13450.1"/>
    <property type="molecule type" value="Genomic_DNA"/>
</dbReference>
<protein>
    <submittedName>
        <fullName evidence="1">Uncharacterized protein</fullName>
    </submittedName>
</protein>
<evidence type="ECO:0000313" key="2">
    <source>
        <dbReference type="Proteomes" id="UP000245462"/>
    </source>
</evidence>
<keyword evidence="2" id="KW-1185">Reference proteome</keyword>
<accession>A0A2U1FN18</accession>
<comment type="caution">
    <text evidence="1">The sequence shown here is derived from an EMBL/GenBank/DDBJ whole genome shotgun (WGS) entry which is preliminary data.</text>
</comment>
<proteinExistence type="predicted"/>
<dbReference type="RefSeq" id="WP_116678749.1">
    <property type="nucleotide sequence ID" value="NZ_QEKY01000003.1"/>
</dbReference>